<organism evidence="6 7">
    <name type="scientific">Clavibacter capsici</name>
    <dbReference type="NCBI Taxonomy" id="1874630"/>
    <lineage>
        <taxon>Bacteria</taxon>
        <taxon>Bacillati</taxon>
        <taxon>Actinomycetota</taxon>
        <taxon>Actinomycetes</taxon>
        <taxon>Micrococcales</taxon>
        <taxon>Microbacteriaceae</taxon>
        <taxon>Clavibacter</taxon>
    </lineage>
</organism>
<sequence>MSAPRPYARRSAPKARRRRPLVTALAMAGALTLSLSACSAGASGDTAADGPVILDFWTYSVKGNDPKAQAIVDRYNELNPDVTVKLSEVGGTADTSSKLLAADRADKTPDIVQVEYRALPSLVVAGVVKDITDDVADTKGDVADNIWDLTTFDDRVYGVPQDIGPAMFTYRKDLFEQYGVEVPTTWAEYAEAAEKIHAADPTVYISSFDPGEFQFFAAQAAQAGAEWWTNDGDTWKVGIDSEESLATADFWQDLVERDLVKVEALVTPEWNAEINDGKVLSWAAASWVPSVINAVAPDTAGKWESAPLPQWTEGDASVPFIGGSAYFVPEKSSDAEAAAKFATWLSTSDEGSKLLLTLDLYPGGNGGREATAESAPPALMPDQANFYTIADQVIEDTTIPVTWGPNVNVAQTVFNDAMNAAALNGTSFRDVYTATQDAVVADLKKTGYSVEE</sequence>
<keyword evidence="4" id="KW-0564">Palmitate</keyword>
<dbReference type="Proteomes" id="UP000503164">
    <property type="component" value="Plasmid pCM2_1101"/>
</dbReference>
<keyword evidence="2" id="KW-0732">Signal</keyword>
<dbReference type="KEGG" id="ccap:AES38_15010"/>
<dbReference type="EMBL" id="CP048050">
    <property type="protein sequence ID" value="QIS46521.1"/>
    <property type="molecule type" value="Genomic_DNA"/>
</dbReference>
<dbReference type="Pfam" id="PF01547">
    <property type="entry name" value="SBP_bac_1"/>
    <property type="match status" value="1"/>
</dbReference>
<keyword evidence="5" id="KW-0449">Lipoprotein</keyword>
<evidence type="ECO:0000256" key="2">
    <source>
        <dbReference type="ARBA" id="ARBA00022729"/>
    </source>
</evidence>
<evidence type="ECO:0000256" key="1">
    <source>
        <dbReference type="ARBA" id="ARBA00022475"/>
    </source>
</evidence>
<dbReference type="AlphaFoldDB" id="A0A0M4H251"/>
<evidence type="ECO:0000256" key="3">
    <source>
        <dbReference type="ARBA" id="ARBA00023136"/>
    </source>
</evidence>
<keyword evidence="7" id="KW-1185">Reference proteome</keyword>
<dbReference type="InterPro" id="IPR050490">
    <property type="entry name" value="Bact_solute-bd_prot1"/>
</dbReference>
<dbReference type="PANTHER" id="PTHR43649">
    <property type="entry name" value="ARABINOSE-BINDING PROTEIN-RELATED"/>
    <property type="match status" value="1"/>
</dbReference>
<name>A0A0M4H251_9MICO</name>
<gene>
    <name evidence="6" type="ORF">GW570_15205</name>
</gene>
<dbReference type="RefSeq" id="WP_053775920.1">
    <property type="nucleotide sequence ID" value="NZ_CP012575.1"/>
</dbReference>
<dbReference type="CDD" id="cd13585">
    <property type="entry name" value="PBP2_TMBP_like"/>
    <property type="match status" value="1"/>
</dbReference>
<keyword evidence="3" id="KW-0472">Membrane</keyword>
<dbReference type="PANTHER" id="PTHR43649:SF33">
    <property type="entry name" value="POLYGALACTURONAN_RHAMNOGALACTURONAN-BINDING PROTEIN YTCQ"/>
    <property type="match status" value="1"/>
</dbReference>
<protein>
    <submittedName>
        <fullName evidence="6">Sugar ABC transporter substrate-binding protein</fullName>
    </submittedName>
</protein>
<geneLocation type="plasmid" evidence="6 7">
    <name>pCM2_1101</name>
</geneLocation>
<evidence type="ECO:0000313" key="6">
    <source>
        <dbReference type="EMBL" id="QIS46521.1"/>
    </source>
</evidence>
<evidence type="ECO:0000256" key="4">
    <source>
        <dbReference type="ARBA" id="ARBA00023139"/>
    </source>
</evidence>
<accession>A0A0M4H251</accession>
<dbReference type="SUPFAM" id="SSF53850">
    <property type="entry name" value="Periplasmic binding protein-like II"/>
    <property type="match status" value="1"/>
</dbReference>
<keyword evidence="6" id="KW-0614">Plasmid</keyword>
<keyword evidence="1" id="KW-1003">Cell membrane</keyword>
<dbReference type="InterPro" id="IPR006059">
    <property type="entry name" value="SBP"/>
</dbReference>
<evidence type="ECO:0000256" key="5">
    <source>
        <dbReference type="ARBA" id="ARBA00023288"/>
    </source>
</evidence>
<dbReference type="Gene3D" id="3.40.190.10">
    <property type="entry name" value="Periplasmic binding protein-like II"/>
    <property type="match status" value="1"/>
</dbReference>
<proteinExistence type="predicted"/>
<evidence type="ECO:0000313" key="7">
    <source>
        <dbReference type="Proteomes" id="UP000503164"/>
    </source>
</evidence>
<reference evidence="6 7" key="1">
    <citation type="journal article" date="2020" name="Mol. Plant Pathol.">
        <title>Plasmid composition and the chpG gene determine the virulence level of Clavibacter capsici natural isolates in pepper.</title>
        <authorList>
            <person name="Hwang I.S."/>
            <person name="Lee H.M."/>
            <person name="Oh E.J."/>
            <person name="Lee S."/>
            <person name="Heu S."/>
            <person name="Oh C.S."/>
        </authorList>
    </citation>
    <scope>NUCLEOTIDE SEQUENCE [LARGE SCALE GENOMIC DNA]</scope>
    <source>
        <strain evidence="6 7">1101</strain>
    </source>
</reference>